<proteinExistence type="predicted"/>
<feature type="region of interest" description="Disordered" evidence="1">
    <location>
        <begin position="238"/>
        <end position="264"/>
    </location>
</feature>
<protein>
    <submittedName>
        <fullName evidence="2">Uncharacterized protein</fullName>
    </submittedName>
</protein>
<dbReference type="STRING" id="2512241.A0A553IFL6"/>
<evidence type="ECO:0000313" key="2">
    <source>
        <dbReference type="EMBL" id="TRX98993.1"/>
    </source>
</evidence>
<reference evidence="3" key="1">
    <citation type="submission" date="2019-06" db="EMBL/GenBank/DDBJ databases">
        <title>Draft genome sequence of the griseofulvin-producing fungus Xylaria cubensis strain G536.</title>
        <authorList>
            <person name="Mead M.E."/>
            <person name="Raja H.A."/>
            <person name="Steenwyk J.L."/>
            <person name="Knowles S.L."/>
            <person name="Oberlies N.H."/>
            <person name="Rokas A."/>
        </authorList>
    </citation>
    <scope>NUCLEOTIDE SEQUENCE [LARGE SCALE GENOMIC DNA]</scope>
    <source>
        <strain evidence="3">G536</strain>
    </source>
</reference>
<accession>A0A553IFL6</accession>
<keyword evidence="3" id="KW-1185">Reference proteome</keyword>
<evidence type="ECO:0000313" key="3">
    <source>
        <dbReference type="Proteomes" id="UP000319160"/>
    </source>
</evidence>
<gene>
    <name evidence="2" type="ORF">FHL15_000335</name>
</gene>
<organism evidence="2 3">
    <name type="scientific">Xylaria flabelliformis</name>
    <dbReference type="NCBI Taxonomy" id="2512241"/>
    <lineage>
        <taxon>Eukaryota</taxon>
        <taxon>Fungi</taxon>
        <taxon>Dikarya</taxon>
        <taxon>Ascomycota</taxon>
        <taxon>Pezizomycotina</taxon>
        <taxon>Sordariomycetes</taxon>
        <taxon>Xylariomycetidae</taxon>
        <taxon>Xylariales</taxon>
        <taxon>Xylariaceae</taxon>
        <taxon>Xylaria</taxon>
    </lineage>
</organism>
<dbReference type="EMBL" id="VFLP01000001">
    <property type="protein sequence ID" value="TRX98993.1"/>
    <property type="molecule type" value="Genomic_DNA"/>
</dbReference>
<dbReference type="OrthoDB" id="3766406at2759"/>
<comment type="caution">
    <text evidence="2">The sequence shown here is derived from an EMBL/GenBank/DDBJ whole genome shotgun (WGS) entry which is preliminary data.</text>
</comment>
<name>A0A553IFL6_9PEZI</name>
<sequence length="264" mass="29473">MATQSSVDKGAVEIPDPIDKLKHLTKAARDNPNQWVCEACISAHEIKPATFLAREVDGYIFKSCPLTIEQFNKVAYNTPGHRIDPRHRKFDHRHVQLALKWTRLRDADYKPMLDAIMNCLVWKSICPHVGRFGSGPSPINRGVLSHSFMTAANRHVFRSQPETKFACENCATDYSITWREDWIELIVWQDFGPETSPGDGLWRSQCVDLLTPVIHEPGTITRMYEELPAETLAAAPENVASSRALASSQAGESNPADASSQSTS</sequence>
<evidence type="ECO:0000256" key="1">
    <source>
        <dbReference type="SAM" id="MobiDB-lite"/>
    </source>
</evidence>
<dbReference type="Proteomes" id="UP000319160">
    <property type="component" value="Unassembled WGS sequence"/>
</dbReference>
<dbReference type="AlphaFoldDB" id="A0A553IFL6"/>
<feature type="compositionally biased region" description="Polar residues" evidence="1">
    <location>
        <begin position="239"/>
        <end position="264"/>
    </location>
</feature>